<dbReference type="Gene3D" id="3.40.50.12780">
    <property type="entry name" value="N-terminal domain of ligase-like"/>
    <property type="match status" value="1"/>
</dbReference>
<protein>
    <submittedName>
        <fullName evidence="2">Acyl-protein synthetase</fullName>
    </submittedName>
</protein>
<dbReference type="Pfam" id="PF04443">
    <property type="entry name" value="LuxE"/>
    <property type="match status" value="1"/>
</dbReference>
<dbReference type="AlphaFoldDB" id="A0A432XAS5"/>
<dbReference type="Proteomes" id="UP000286976">
    <property type="component" value="Unassembled WGS sequence"/>
</dbReference>
<evidence type="ECO:0000313" key="2">
    <source>
        <dbReference type="EMBL" id="RUO44420.1"/>
    </source>
</evidence>
<dbReference type="SUPFAM" id="SSF56801">
    <property type="entry name" value="Acetyl-CoA synthetase-like"/>
    <property type="match status" value="1"/>
</dbReference>
<evidence type="ECO:0000313" key="3">
    <source>
        <dbReference type="Proteomes" id="UP000286976"/>
    </source>
</evidence>
<gene>
    <name evidence="2" type="ORF">CWE15_00845</name>
</gene>
<name>A0A432XAS5_9GAMM</name>
<dbReference type="GO" id="GO:0047474">
    <property type="term" value="F:long-chain fatty acid--protein ligase activity"/>
    <property type="evidence" value="ECO:0007669"/>
    <property type="project" value="InterPro"/>
</dbReference>
<accession>A0A432XAS5</accession>
<dbReference type="GO" id="GO:0008218">
    <property type="term" value="P:bioluminescence"/>
    <property type="evidence" value="ECO:0007669"/>
    <property type="project" value="InterPro"/>
</dbReference>
<dbReference type="InterPro" id="IPR007534">
    <property type="entry name" value="LuxE"/>
</dbReference>
<reference evidence="2 3" key="1">
    <citation type="journal article" date="2011" name="Front. Microbiol.">
        <title>Genomic signatures of strain selection and enhancement in Bacillus atrophaeus var. globigii, a historical biowarfare simulant.</title>
        <authorList>
            <person name="Gibbons H.S."/>
            <person name="Broomall S.M."/>
            <person name="McNew L.A."/>
            <person name="Daligault H."/>
            <person name="Chapman C."/>
            <person name="Bruce D."/>
            <person name="Karavis M."/>
            <person name="Krepps M."/>
            <person name="McGregor P.A."/>
            <person name="Hong C."/>
            <person name="Park K.H."/>
            <person name="Akmal A."/>
            <person name="Feldman A."/>
            <person name="Lin J.S."/>
            <person name="Chang W.E."/>
            <person name="Higgs B.W."/>
            <person name="Demirev P."/>
            <person name="Lindquist J."/>
            <person name="Liem A."/>
            <person name="Fochler E."/>
            <person name="Read T.D."/>
            <person name="Tapia R."/>
            <person name="Johnson S."/>
            <person name="Bishop-Lilly K.A."/>
            <person name="Detter C."/>
            <person name="Han C."/>
            <person name="Sozhamannan S."/>
            <person name="Rosenzweig C.N."/>
            <person name="Skowronski E.W."/>
        </authorList>
    </citation>
    <scope>NUCLEOTIDE SEQUENCE [LARGE SCALE GENOMIC DNA]</scope>
    <source>
        <strain evidence="2 3">AIT1</strain>
    </source>
</reference>
<keyword evidence="3" id="KW-1185">Reference proteome</keyword>
<comment type="caution">
    <text evidence="2">The sequence shown here is derived from an EMBL/GenBank/DDBJ whole genome shotgun (WGS) entry which is preliminary data.</text>
</comment>
<proteinExistence type="predicted"/>
<dbReference type="OrthoDB" id="3597198at2"/>
<dbReference type="InterPro" id="IPR042099">
    <property type="entry name" value="ANL_N_sf"/>
</dbReference>
<sequence>MTDLLEASPYSVASADKKRLLLRGLQELTVYHQQNCLAYHQLFNEPVEPFTDISAVPFLTVPLFKQRPLKSIPVEQVFKVLTSSGTTGTVPSRIYLDADTAKLQSRVLVKIMQEWLGKQRLPMLIWDSPSVIKSRDSFTARGAGIQGLSFLGRHHTYALNDDMSLNIEAINTFFERFGSGPVFMFGFTFMVWKFGVQALKEQGLKFDFQNAVLIHSGGWKKLEDEAVTAETFNSKTEDQLGHVRVHNFYGMVEQVGSIFVACEEGHLHCPSYADVLVREPGNWQVVPEGNVGVLQVLSLLPKSYPGHSLLTEDRGRILGEDNCNCGRKGKYFEVLGRMEKVEARGCSDTFERTGAGQ</sequence>
<evidence type="ECO:0000259" key="1">
    <source>
        <dbReference type="Pfam" id="PF04443"/>
    </source>
</evidence>
<feature type="domain" description="Acyl-protein synthetase LuxE" evidence="1">
    <location>
        <begin position="4"/>
        <end position="351"/>
    </location>
</feature>
<organism evidence="2 3">
    <name type="scientific">Aliidiomarina taiwanensis</name>
    <dbReference type="NCBI Taxonomy" id="946228"/>
    <lineage>
        <taxon>Bacteria</taxon>
        <taxon>Pseudomonadati</taxon>
        <taxon>Pseudomonadota</taxon>
        <taxon>Gammaproteobacteria</taxon>
        <taxon>Alteromonadales</taxon>
        <taxon>Idiomarinaceae</taxon>
        <taxon>Aliidiomarina</taxon>
    </lineage>
</organism>
<dbReference type="EMBL" id="PIPQ01000001">
    <property type="protein sequence ID" value="RUO44420.1"/>
    <property type="molecule type" value="Genomic_DNA"/>
</dbReference>